<dbReference type="SUPFAM" id="SSF51206">
    <property type="entry name" value="cAMP-binding domain-like"/>
    <property type="match status" value="1"/>
</dbReference>
<dbReference type="STRING" id="394096.DB31_7289"/>
<name>A0A085WK39_9BACT</name>
<evidence type="ECO:0000256" key="2">
    <source>
        <dbReference type="ARBA" id="ARBA00022448"/>
    </source>
</evidence>
<evidence type="ECO:0000259" key="10">
    <source>
        <dbReference type="PROSITE" id="PS51186"/>
    </source>
</evidence>
<dbReference type="InterPro" id="IPR054597">
    <property type="entry name" value="FeeM_cat"/>
</dbReference>
<keyword evidence="2" id="KW-0813">Transport</keyword>
<keyword evidence="12" id="KW-1185">Reference proteome</keyword>
<evidence type="ECO:0000313" key="12">
    <source>
        <dbReference type="Proteomes" id="UP000028725"/>
    </source>
</evidence>
<reference evidence="11 12" key="1">
    <citation type="submission" date="2014-04" db="EMBL/GenBank/DDBJ databases">
        <title>Genome assembly of Hyalangium minutum DSM 14724.</title>
        <authorList>
            <person name="Sharma G."/>
            <person name="Subramanian S."/>
        </authorList>
    </citation>
    <scope>NUCLEOTIDE SEQUENCE [LARGE SCALE GENOMIC DNA]</scope>
    <source>
        <strain evidence="11 12">DSM 14724</strain>
    </source>
</reference>
<dbReference type="InterPro" id="IPR050866">
    <property type="entry name" value="CNG_cation_channel"/>
</dbReference>
<dbReference type="PANTHER" id="PTHR45638">
    <property type="entry name" value="CYCLIC NUCLEOTIDE-GATED CATION CHANNEL SUBUNIT A"/>
    <property type="match status" value="1"/>
</dbReference>
<keyword evidence="3" id="KW-0812">Transmembrane</keyword>
<dbReference type="OrthoDB" id="5241243at2"/>
<dbReference type="Proteomes" id="UP000028725">
    <property type="component" value="Unassembled WGS sequence"/>
</dbReference>
<dbReference type="SUPFAM" id="SSF55729">
    <property type="entry name" value="Acyl-CoA N-acyltransferases (Nat)"/>
    <property type="match status" value="1"/>
</dbReference>
<evidence type="ECO:0000256" key="3">
    <source>
        <dbReference type="ARBA" id="ARBA00022692"/>
    </source>
</evidence>
<dbReference type="SMART" id="SM00100">
    <property type="entry name" value="cNMP"/>
    <property type="match status" value="1"/>
</dbReference>
<evidence type="ECO:0000313" key="11">
    <source>
        <dbReference type="EMBL" id="KFE68052.1"/>
    </source>
</evidence>
<dbReference type="InterPro" id="IPR018488">
    <property type="entry name" value="cNMP-bd_CS"/>
</dbReference>
<proteinExistence type="predicted"/>
<dbReference type="EMBL" id="JMCB01000006">
    <property type="protein sequence ID" value="KFE68052.1"/>
    <property type="molecule type" value="Genomic_DNA"/>
</dbReference>
<evidence type="ECO:0000256" key="4">
    <source>
        <dbReference type="ARBA" id="ARBA00022989"/>
    </source>
</evidence>
<comment type="subcellular location">
    <subcellularLocation>
        <location evidence="1">Membrane</location>
        <topology evidence="1">Multi-pass membrane protein</topology>
    </subcellularLocation>
</comment>
<dbReference type="InterPro" id="IPR000182">
    <property type="entry name" value="GNAT_dom"/>
</dbReference>
<dbReference type="InterPro" id="IPR014710">
    <property type="entry name" value="RmlC-like_jellyroll"/>
</dbReference>
<dbReference type="GO" id="GO:0005221">
    <property type="term" value="F:intracellularly cyclic nucleotide-activated monoatomic cation channel activity"/>
    <property type="evidence" value="ECO:0007669"/>
    <property type="project" value="InterPro"/>
</dbReference>
<dbReference type="PROSITE" id="PS50042">
    <property type="entry name" value="CNMP_BINDING_3"/>
    <property type="match status" value="1"/>
</dbReference>
<evidence type="ECO:0000256" key="1">
    <source>
        <dbReference type="ARBA" id="ARBA00004141"/>
    </source>
</evidence>
<dbReference type="RefSeq" id="WP_044188496.1">
    <property type="nucleotide sequence ID" value="NZ_JMCB01000006.1"/>
</dbReference>
<dbReference type="PROSITE" id="PS00888">
    <property type="entry name" value="CNMP_BINDING_1"/>
    <property type="match status" value="1"/>
</dbReference>
<keyword evidence="8" id="KW-0407">Ion channel</keyword>
<accession>A0A085WK39</accession>
<dbReference type="GO" id="GO:0016020">
    <property type="term" value="C:membrane"/>
    <property type="evidence" value="ECO:0007669"/>
    <property type="project" value="UniProtKB-SubCell"/>
</dbReference>
<dbReference type="InterPro" id="IPR000595">
    <property type="entry name" value="cNMP-bd_dom"/>
</dbReference>
<dbReference type="GO" id="GO:0016747">
    <property type="term" value="F:acyltransferase activity, transferring groups other than amino-acyl groups"/>
    <property type="evidence" value="ECO:0007669"/>
    <property type="project" value="InterPro"/>
</dbReference>
<dbReference type="Gene3D" id="3.40.630.30">
    <property type="match status" value="1"/>
</dbReference>
<dbReference type="InterPro" id="IPR016181">
    <property type="entry name" value="Acyl_CoA_acyltransferase"/>
</dbReference>
<evidence type="ECO:0008006" key="13">
    <source>
        <dbReference type="Google" id="ProtNLM"/>
    </source>
</evidence>
<gene>
    <name evidence="11" type="ORF">DB31_7289</name>
</gene>
<keyword evidence="5" id="KW-0406">Ion transport</keyword>
<organism evidence="11 12">
    <name type="scientific">Hyalangium minutum</name>
    <dbReference type="NCBI Taxonomy" id="394096"/>
    <lineage>
        <taxon>Bacteria</taxon>
        <taxon>Pseudomonadati</taxon>
        <taxon>Myxococcota</taxon>
        <taxon>Myxococcia</taxon>
        <taxon>Myxococcales</taxon>
        <taxon>Cystobacterineae</taxon>
        <taxon>Archangiaceae</taxon>
        <taxon>Hyalangium</taxon>
    </lineage>
</organism>
<evidence type="ECO:0000259" key="9">
    <source>
        <dbReference type="PROSITE" id="PS50042"/>
    </source>
</evidence>
<evidence type="ECO:0000256" key="7">
    <source>
        <dbReference type="ARBA" id="ARBA00023286"/>
    </source>
</evidence>
<evidence type="ECO:0000256" key="5">
    <source>
        <dbReference type="ARBA" id="ARBA00023065"/>
    </source>
</evidence>
<sequence>MEVEVRFATTEDERAAVYRLRYATYVEEMHVYTRQADHERHWFLDSEDTAAHLMYAKVEEDVVGTLRVQLEAEGALPEPTASRFALERFRPLVRPEQICVVGRFMVRQDMRGTAVPYRLIQESIRFQLAQGQELAFCDCQPHLLNLYMSLGFRPYLGTYDHPEFGVMVPLVLVLRDREHLEWVGSPLTPLLPTDAPPSEVPERVAPLLAKARGVMSQELSDPDSYWREVHGLMGTARPAVFAGLSEQELQAVLASSHVIQCAPGDYLIRKGQVARTVFVVLAGSLEVRDGERAVATASEGEVLGEVAFLLSSSRISDVCATGNGARVLCLSEKSLRALIDSSSRAAALLLLNLSRALAHKLVQRADNPKSGG</sequence>
<dbReference type="Pfam" id="PF00027">
    <property type="entry name" value="cNMP_binding"/>
    <property type="match status" value="1"/>
</dbReference>
<feature type="domain" description="Cyclic nucleotide-binding" evidence="9">
    <location>
        <begin position="240"/>
        <end position="339"/>
    </location>
</feature>
<keyword evidence="4" id="KW-1133">Transmembrane helix</keyword>
<feature type="domain" description="N-acetyltransferase" evidence="10">
    <location>
        <begin position="3"/>
        <end position="175"/>
    </location>
</feature>
<comment type="caution">
    <text evidence="11">The sequence shown here is derived from an EMBL/GenBank/DDBJ whole genome shotgun (WGS) entry which is preliminary data.</text>
</comment>
<keyword evidence="7" id="KW-1071">Ligand-gated ion channel</keyword>
<dbReference type="CDD" id="cd00038">
    <property type="entry name" value="CAP_ED"/>
    <property type="match status" value="1"/>
</dbReference>
<dbReference type="Gene3D" id="2.60.120.10">
    <property type="entry name" value="Jelly Rolls"/>
    <property type="match status" value="1"/>
</dbReference>
<dbReference type="Pfam" id="PF21926">
    <property type="entry name" value="FeeM"/>
    <property type="match status" value="1"/>
</dbReference>
<dbReference type="AlphaFoldDB" id="A0A085WK39"/>
<evidence type="ECO:0000256" key="8">
    <source>
        <dbReference type="ARBA" id="ARBA00023303"/>
    </source>
</evidence>
<dbReference type="PROSITE" id="PS51186">
    <property type="entry name" value="GNAT"/>
    <property type="match status" value="1"/>
</dbReference>
<keyword evidence="6" id="KW-0472">Membrane</keyword>
<dbReference type="PANTHER" id="PTHR45638:SF11">
    <property type="entry name" value="CYCLIC NUCLEOTIDE-GATED CATION CHANNEL SUBUNIT A"/>
    <property type="match status" value="1"/>
</dbReference>
<dbReference type="InterPro" id="IPR018490">
    <property type="entry name" value="cNMP-bd_dom_sf"/>
</dbReference>
<protein>
    <recommendedName>
        <fullName evidence="13">Cyclic nucleotide-binding domain-containing protein</fullName>
    </recommendedName>
</protein>
<dbReference type="GO" id="GO:0044877">
    <property type="term" value="F:protein-containing complex binding"/>
    <property type="evidence" value="ECO:0007669"/>
    <property type="project" value="TreeGrafter"/>
</dbReference>
<evidence type="ECO:0000256" key="6">
    <source>
        <dbReference type="ARBA" id="ARBA00023136"/>
    </source>
</evidence>